<organism evidence="1 2">
    <name type="scientific">Plakobranchus ocellatus</name>
    <dbReference type="NCBI Taxonomy" id="259542"/>
    <lineage>
        <taxon>Eukaryota</taxon>
        <taxon>Metazoa</taxon>
        <taxon>Spiralia</taxon>
        <taxon>Lophotrochozoa</taxon>
        <taxon>Mollusca</taxon>
        <taxon>Gastropoda</taxon>
        <taxon>Heterobranchia</taxon>
        <taxon>Euthyneura</taxon>
        <taxon>Panpulmonata</taxon>
        <taxon>Sacoglossa</taxon>
        <taxon>Placobranchoidea</taxon>
        <taxon>Plakobranchidae</taxon>
        <taxon>Plakobranchus</taxon>
    </lineage>
</organism>
<proteinExistence type="predicted"/>
<sequence length="108" mass="12086">MNGSDVVASLVEQYYRMSYVVFIYSVPSLIVQMDPIWGLHSLVVQIDPIWNILASLFRWTPFGVSLALLSRWTGFGVSMASSFALTPFYLCSEAACDLPTCFHSELPI</sequence>
<reference evidence="1 2" key="1">
    <citation type="journal article" date="2021" name="Elife">
        <title>Chloroplast acquisition without the gene transfer in kleptoplastic sea slugs, Plakobranchus ocellatus.</title>
        <authorList>
            <person name="Maeda T."/>
            <person name="Takahashi S."/>
            <person name="Yoshida T."/>
            <person name="Shimamura S."/>
            <person name="Takaki Y."/>
            <person name="Nagai Y."/>
            <person name="Toyoda A."/>
            <person name="Suzuki Y."/>
            <person name="Arimoto A."/>
            <person name="Ishii H."/>
            <person name="Satoh N."/>
            <person name="Nishiyama T."/>
            <person name="Hasebe M."/>
            <person name="Maruyama T."/>
            <person name="Minagawa J."/>
            <person name="Obokata J."/>
            <person name="Shigenobu S."/>
        </authorList>
    </citation>
    <scope>NUCLEOTIDE SEQUENCE [LARGE SCALE GENOMIC DNA]</scope>
</reference>
<dbReference type="Proteomes" id="UP000735302">
    <property type="component" value="Unassembled WGS sequence"/>
</dbReference>
<keyword evidence="2" id="KW-1185">Reference proteome</keyword>
<dbReference type="EMBL" id="BLXT01003799">
    <property type="protein sequence ID" value="GFO06855.1"/>
    <property type="molecule type" value="Genomic_DNA"/>
</dbReference>
<gene>
    <name evidence="1" type="ORF">PoB_003336000</name>
</gene>
<evidence type="ECO:0000313" key="2">
    <source>
        <dbReference type="Proteomes" id="UP000735302"/>
    </source>
</evidence>
<name>A0AAV4AJ62_9GAST</name>
<protein>
    <submittedName>
        <fullName evidence="1">Uncharacterized protein</fullName>
    </submittedName>
</protein>
<evidence type="ECO:0000313" key="1">
    <source>
        <dbReference type="EMBL" id="GFO06855.1"/>
    </source>
</evidence>
<comment type="caution">
    <text evidence="1">The sequence shown here is derived from an EMBL/GenBank/DDBJ whole genome shotgun (WGS) entry which is preliminary data.</text>
</comment>
<dbReference type="AlphaFoldDB" id="A0AAV4AJ62"/>
<accession>A0AAV4AJ62</accession>